<dbReference type="PROSITE" id="PS00677">
    <property type="entry name" value="DAO"/>
    <property type="match status" value="1"/>
</dbReference>
<dbReference type="Proteomes" id="UP001150924">
    <property type="component" value="Unassembled WGS sequence"/>
</dbReference>
<comment type="cofactor">
    <cofactor evidence="1 9">
        <name>FAD</name>
        <dbReference type="ChEBI" id="CHEBI:57692"/>
    </cofactor>
</comment>
<dbReference type="Pfam" id="PF01266">
    <property type="entry name" value="DAO"/>
    <property type="match status" value="1"/>
</dbReference>
<dbReference type="GO" id="GO:0071949">
    <property type="term" value="F:FAD binding"/>
    <property type="evidence" value="ECO:0007669"/>
    <property type="project" value="InterPro"/>
</dbReference>
<evidence type="ECO:0000256" key="7">
    <source>
        <dbReference type="ARBA" id="ARBA00039751"/>
    </source>
</evidence>
<evidence type="ECO:0000256" key="4">
    <source>
        <dbReference type="ARBA" id="ARBA00022827"/>
    </source>
</evidence>
<dbReference type="RefSeq" id="WP_267770534.1">
    <property type="nucleotide sequence ID" value="NZ_JAPNKE010000002.1"/>
</dbReference>
<dbReference type="EMBL" id="JAPNKE010000002">
    <property type="protein sequence ID" value="MCY1007895.1"/>
    <property type="molecule type" value="Genomic_DNA"/>
</dbReference>
<keyword evidence="5" id="KW-0560">Oxidoreductase</keyword>
<dbReference type="PANTHER" id="PTHR11530">
    <property type="entry name" value="D-AMINO ACID OXIDASE"/>
    <property type="match status" value="1"/>
</dbReference>
<keyword evidence="10" id="KW-1133">Transmembrane helix</keyword>
<evidence type="ECO:0000256" key="9">
    <source>
        <dbReference type="PIRSR" id="PIRSR000189-1"/>
    </source>
</evidence>
<feature type="binding site" evidence="9">
    <location>
        <begin position="304"/>
        <end position="309"/>
    </location>
    <ligand>
        <name>FAD</name>
        <dbReference type="ChEBI" id="CHEBI:57692"/>
    </ligand>
</feature>
<name>A0A9X3EQ23_9BACT</name>
<feature type="transmembrane region" description="Helical" evidence="10">
    <location>
        <begin position="43"/>
        <end position="60"/>
    </location>
</feature>
<dbReference type="PIRSF" id="PIRSF000189">
    <property type="entry name" value="D-aa_oxidase"/>
    <property type="match status" value="1"/>
</dbReference>
<dbReference type="InterPro" id="IPR023209">
    <property type="entry name" value="DAO"/>
</dbReference>
<keyword evidence="10" id="KW-0472">Membrane</keyword>
<keyword evidence="4 9" id="KW-0274">FAD</keyword>
<accession>A0A9X3EQ23</accession>
<dbReference type="SUPFAM" id="SSF54373">
    <property type="entry name" value="FAD-linked reductases, C-terminal domain"/>
    <property type="match status" value="1"/>
</dbReference>
<evidence type="ECO:0000259" key="11">
    <source>
        <dbReference type="Pfam" id="PF01266"/>
    </source>
</evidence>
<dbReference type="AlphaFoldDB" id="A0A9X3EQ23"/>
<comment type="caution">
    <text evidence="12">The sequence shown here is derived from an EMBL/GenBank/DDBJ whole genome shotgun (WGS) entry which is preliminary data.</text>
</comment>
<dbReference type="Gene3D" id="3.30.9.10">
    <property type="entry name" value="D-Amino Acid Oxidase, subunit A, domain 2"/>
    <property type="match status" value="1"/>
</dbReference>
<feature type="binding site" evidence="9">
    <location>
        <position position="305"/>
    </location>
    <ligand>
        <name>D-dopa</name>
        <dbReference type="ChEBI" id="CHEBI:149689"/>
    </ligand>
</feature>
<dbReference type="Gene3D" id="3.40.50.720">
    <property type="entry name" value="NAD(P)-binding Rossmann-like Domain"/>
    <property type="match status" value="1"/>
</dbReference>
<dbReference type="EC" id="1.4.3.3" evidence="6"/>
<keyword evidence="10" id="KW-0812">Transmembrane</keyword>
<evidence type="ECO:0000313" key="13">
    <source>
        <dbReference type="Proteomes" id="UP001150924"/>
    </source>
</evidence>
<dbReference type="InterPro" id="IPR006076">
    <property type="entry name" value="FAD-dep_OxRdtase"/>
</dbReference>
<evidence type="ECO:0000313" key="12">
    <source>
        <dbReference type="EMBL" id="MCY1007895.1"/>
    </source>
</evidence>
<feature type="binding site" evidence="9">
    <location>
        <position position="279"/>
    </location>
    <ligand>
        <name>D-dopa</name>
        <dbReference type="ChEBI" id="CHEBI:149689"/>
    </ligand>
</feature>
<feature type="domain" description="FAD dependent oxidoreductase" evidence="11">
    <location>
        <begin position="14"/>
        <end position="321"/>
    </location>
</feature>
<keyword evidence="3" id="KW-0285">Flavoprotein</keyword>
<feature type="transmembrane region" description="Helical" evidence="10">
    <location>
        <begin position="12"/>
        <end position="31"/>
    </location>
</feature>
<gene>
    <name evidence="12" type="ORF">OV079_20520</name>
</gene>
<evidence type="ECO:0000256" key="8">
    <source>
        <dbReference type="ARBA" id="ARBA00049547"/>
    </source>
</evidence>
<dbReference type="GO" id="GO:0019478">
    <property type="term" value="P:D-amino acid catabolic process"/>
    <property type="evidence" value="ECO:0007669"/>
    <property type="project" value="TreeGrafter"/>
</dbReference>
<evidence type="ECO:0000256" key="2">
    <source>
        <dbReference type="ARBA" id="ARBA00006730"/>
    </source>
</evidence>
<feature type="binding site" evidence="9">
    <location>
        <position position="224"/>
    </location>
    <ligand>
        <name>D-dopa</name>
        <dbReference type="ChEBI" id="CHEBI:149689"/>
    </ligand>
</feature>
<organism evidence="12 13">
    <name type="scientific">Nannocystis pusilla</name>
    <dbReference type="NCBI Taxonomy" id="889268"/>
    <lineage>
        <taxon>Bacteria</taxon>
        <taxon>Pseudomonadati</taxon>
        <taxon>Myxococcota</taxon>
        <taxon>Polyangia</taxon>
        <taxon>Nannocystales</taxon>
        <taxon>Nannocystaceae</taxon>
        <taxon>Nannocystis</taxon>
    </lineage>
</organism>
<protein>
    <recommendedName>
        <fullName evidence="7">D-amino-acid oxidase</fullName>
        <ecNumber evidence="6">1.4.3.3</ecNumber>
    </recommendedName>
</protein>
<proteinExistence type="inferred from homology"/>
<dbReference type="GO" id="GO:0005737">
    <property type="term" value="C:cytoplasm"/>
    <property type="evidence" value="ECO:0007669"/>
    <property type="project" value="TreeGrafter"/>
</dbReference>
<feature type="binding site" evidence="9">
    <location>
        <begin position="49"/>
        <end position="50"/>
    </location>
    <ligand>
        <name>FAD</name>
        <dbReference type="ChEBI" id="CHEBI:57692"/>
    </ligand>
</feature>
<evidence type="ECO:0000256" key="3">
    <source>
        <dbReference type="ARBA" id="ARBA00022630"/>
    </source>
</evidence>
<comment type="catalytic activity">
    <reaction evidence="8">
        <text>a D-alpha-amino acid + O2 + H2O = a 2-oxocarboxylate + H2O2 + NH4(+)</text>
        <dbReference type="Rhea" id="RHEA:21816"/>
        <dbReference type="ChEBI" id="CHEBI:15377"/>
        <dbReference type="ChEBI" id="CHEBI:15379"/>
        <dbReference type="ChEBI" id="CHEBI:16240"/>
        <dbReference type="ChEBI" id="CHEBI:28938"/>
        <dbReference type="ChEBI" id="CHEBI:35179"/>
        <dbReference type="ChEBI" id="CHEBI:59871"/>
        <dbReference type="EC" id="1.4.3.3"/>
    </reaction>
    <physiologicalReaction direction="left-to-right" evidence="8">
        <dbReference type="Rhea" id="RHEA:21817"/>
    </physiologicalReaction>
</comment>
<evidence type="ECO:0000256" key="10">
    <source>
        <dbReference type="SAM" id="Phobius"/>
    </source>
</evidence>
<sequence length="325" mass="34682">MAARPSALSTPAEVLVLGGGVAGLTTALCLLRAGKRVRVAARAYVAGTTSAVAAAFWYPYRAYPEDMVAPWARTSYARFAELTRTAPESGVLRRETVEVFPQFAPPPAWASELPDFRFVPTADLPLGYGAGHRFTSFVIETGIYLPWLMRQVEAAGGELTVHAYSSLDEAVRDCPRVVDCTGLGARELVPDPSLYAVRGQVVRVRNPGISRVWIDEYSGGGITYIVPRSHDVVLGGTADEREEDTTPDPARTPGIIARCARLEPALADAEVLSVVVGLRPARPAVRLEAEARPGGLVVHNYGHGGAGVTLSWGCAEATAHLVLQP</sequence>
<feature type="binding site" evidence="9">
    <location>
        <position position="181"/>
    </location>
    <ligand>
        <name>FAD</name>
        <dbReference type="ChEBI" id="CHEBI:57692"/>
    </ligand>
</feature>
<dbReference type="PANTHER" id="PTHR11530:SF11">
    <property type="entry name" value="D-ASPARTATE OXIDASE"/>
    <property type="match status" value="1"/>
</dbReference>
<evidence type="ECO:0000256" key="6">
    <source>
        <dbReference type="ARBA" id="ARBA00039101"/>
    </source>
</evidence>
<evidence type="ECO:0000256" key="1">
    <source>
        <dbReference type="ARBA" id="ARBA00001974"/>
    </source>
</evidence>
<evidence type="ECO:0000256" key="5">
    <source>
        <dbReference type="ARBA" id="ARBA00023002"/>
    </source>
</evidence>
<reference evidence="12" key="1">
    <citation type="submission" date="2022-11" db="EMBL/GenBank/DDBJ databases">
        <title>Minimal conservation of predation-associated metabolite biosynthetic gene clusters underscores biosynthetic potential of Myxococcota including descriptions for ten novel species: Archangium lansinium sp. nov., Myxococcus landrumus sp. nov., Nannocystis bai.</title>
        <authorList>
            <person name="Ahearne A."/>
            <person name="Stevens C."/>
            <person name="Phillips K."/>
        </authorList>
    </citation>
    <scope>NUCLEOTIDE SEQUENCE</scope>
    <source>
        <strain evidence="12">Na p29</strain>
    </source>
</reference>
<dbReference type="InterPro" id="IPR006181">
    <property type="entry name" value="D-amino_acid_oxidase_CS"/>
</dbReference>
<keyword evidence="13" id="KW-1185">Reference proteome</keyword>
<dbReference type="SUPFAM" id="SSF51971">
    <property type="entry name" value="Nucleotide-binding domain"/>
    <property type="match status" value="1"/>
</dbReference>
<dbReference type="GO" id="GO:0003884">
    <property type="term" value="F:D-amino-acid oxidase activity"/>
    <property type="evidence" value="ECO:0007669"/>
    <property type="project" value="UniProtKB-EC"/>
</dbReference>
<comment type="similarity">
    <text evidence="2">Belongs to the DAMOX/DASOX family.</text>
</comment>